<gene>
    <name evidence="1" type="ORF">LAKADJCE_00760</name>
</gene>
<organism evidence="1 2">
    <name type="scientific">Candidatus Argoarchaeum ethanivorans</name>
    <dbReference type="NCBI Taxonomy" id="2608793"/>
    <lineage>
        <taxon>Archaea</taxon>
        <taxon>Methanobacteriati</taxon>
        <taxon>Methanobacteriota</taxon>
        <taxon>Stenosarchaea group</taxon>
        <taxon>Methanomicrobia</taxon>
        <taxon>Methanosarcinales</taxon>
        <taxon>Methanosarcinales incertae sedis</taxon>
        <taxon>GOM Arc I cluster</taxon>
        <taxon>Candidatus Argoarchaeum</taxon>
    </lineage>
</organism>
<evidence type="ECO:0000313" key="1">
    <source>
        <dbReference type="EMBL" id="CAD6494430.1"/>
    </source>
</evidence>
<proteinExistence type="predicted"/>
<name>A0A811TEZ9_9EURY</name>
<comment type="caution">
    <text evidence="1">The sequence shown here is derived from an EMBL/GenBank/DDBJ whole genome shotgun (WGS) entry which is preliminary data.</text>
</comment>
<dbReference type="EMBL" id="CAJHIR010000050">
    <property type="protein sequence ID" value="CAD6494430.1"/>
    <property type="molecule type" value="Genomic_DNA"/>
</dbReference>
<protein>
    <submittedName>
        <fullName evidence="1">Uncharacterized protein</fullName>
    </submittedName>
</protein>
<sequence length="211" mass="25298">MRFKTKRFLGTAIHQEVVALGLDLEDYSIARNMDLYNLCLMKKVVGALKDVLNKFSDLNSMFSSHDFLIDELNQFYEEIEKETKTPELKERLEEMVKEFNKGKPATYRLTEEPIENTFRFYGEHLINLEYTIERSPNSIEPRIDFWEENQDELLKFRDKPHIVEIHKQLSKKLIQLKELDGELLKKLLEVREEYRKEYNFINNEIEPFRGV</sequence>
<dbReference type="Proteomes" id="UP000612009">
    <property type="component" value="Unassembled WGS sequence"/>
</dbReference>
<reference evidence="1" key="1">
    <citation type="submission" date="2020-10" db="EMBL/GenBank/DDBJ databases">
        <authorList>
            <person name="Hahn C.J."/>
            <person name="Laso-Perez R."/>
            <person name="Vulcano F."/>
            <person name="Vaziourakis K.-M."/>
            <person name="Stokke R."/>
            <person name="Steen I.H."/>
            <person name="Teske A."/>
            <person name="Boetius A."/>
            <person name="Liebeke M."/>
            <person name="Amann R."/>
            <person name="Knittel K."/>
        </authorList>
    </citation>
    <scope>NUCLEOTIDE SEQUENCE</scope>
    <source>
        <strain evidence="1">Gfbio:e3339647-f889-4370-9287-4fb5cb688e4c:AG392J18_GoMArc1</strain>
    </source>
</reference>
<evidence type="ECO:0000313" key="2">
    <source>
        <dbReference type="Proteomes" id="UP000612009"/>
    </source>
</evidence>
<accession>A0A811TEZ9</accession>
<dbReference type="AlphaFoldDB" id="A0A811TEZ9"/>